<evidence type="ECO:0000256" key="3">
    <source>
        <dbReference type="ARBA" id="ARBA00022833"/>
    </source>
</evidence>
<dbReference type="STRING" id="1842532.A7E78_04525"/>
<evidence type="ECO:0000256" key="5">
    <source>
        <dbReference type="ARBA" id="ARBA00058766"/>
    </source>
</evidence>
<dbReference type="Pfam" id="PF25973">
    <property type="entry name" value="BSH_CzcB"/>
    <property type="match status" value="1"/>
</dbReference>
<dbReference type="FunFam" id="2.40.420.20:FF:000006">
    <property type="entry name" value="RND family efflux transporter MFP subunit"/>
    <property type="match status" value="1"/>
</dbReference>
<name>A0A1L3GMK8_9BACT</name>
<feature type="domain" description="CzcB-like C-terminal circularly permuted SH3-like" evidence="11">
    <location>
        <begin position="366"/>
        <end position="426"/>
    </location>
</feature>
<dbReference type="GO" id="GO:0015679">
    <property type="term" value="P:plasma membrane copper ion transport"/>
    <property type="evidence" value="ECO:0007669"/>
    <property type="project" value="TreeGrafter"/>
</dbReference>
<dbReference type="InterPro" id="IPR058647">
    <property type="entry name" value="BSH_CzcB-like"/>
</dbReference>
<evidence type="ECO:0000259" key="10">
    <source>
        <dbReference type="Pfam" id="PF25973"/>
    </source>
</evidence>
<comment type="similarity">
    <text evidence="1">Belongs to the membrane fusion protein (MFP) (TC 8.A.1) family.</text>
</comment>
<feature type="domain" description="CzcB-like barrel-sandwich hybrid" evidence="10">
    <location>
        <begin position="129"/>
        <end position="281"/>
    </location>
</feature>
<feature type="chain" id="PRO_5013335476" evidence="7">
    <location>
        <begin position="18"/>
        <end position="440"/>
    </location>
</feature>
<evidence type="ECO:0000313" key="12">
    <source>
        <dbReference type="EMBL" id="APG27164.1"/>
    </source>
</evidence>
<evidence type="ECO:0000256" key="6">
    <source>
        <dbReference type="SAM" id="MobiDB-lite"/>
    </source>
</evidence>
<dbReference type="KEGG" id="pef:A7E78_04525"/>
<feature type="domain" description="CzcB-like alpha-helical hairpin" evidence="8">
    <location>
        <begin position="168"/>
        <end position="227"/>
    </location>
</feature>
<dbReference type="PANTHER" id="PTHR30097">
    <property type="entry name" value="CATION EFFLUX SYSTEM PROTEIN CUSB"/>
    <property type="match status" value="1"/>
</dbReference>
<evidence type="ECO:0000259" key="11">
    <source>
        <dbReference type="Pfam" id="PF25975"/>
    </source>
</evidence>
<dbReference type="Pfam" id="PF25954">
    <property type="entry name" value="Beta-barrel_RND_2"/>
    <property type="match status" value="1"/>
</dbReference>
<evidence type="ECO:0000259" key="9">
    <source>
        <dbReference type="Pfam" id="PF25954"/>
    </source>
</evidence>
<dbReference type="NCBIfam" id="TIGR01730">
    <property type="entry name" value="RND_mfp"/>
    <property type="match status" value="1"/>
</dbReference>
<dbReference type="PANTHER" id="PTHR30097:SF4">
    <property type="entry name" value="SLR6042 PROTEIN"/>
    <property type="match status" value="1"/>
</dbReference>
<keyword evidence="2" id="KW-0813">Transport</keyword>
<dbReference type="GO" id="GO:0046686">
    <property type="term" value="P:response to cadmium ion"/>
    <property type="evidence" value="ECO:0007669"/>
    <property type="project" value="UniProtKB-KW"/>
</dbReference>
<dbReference type="Gene3D" id="2.40.50.100">
    <property type="match status" value="1"/>
</dbReference>
<dbReference type="GO" id="GO:0022857">
    <property type="term" value="F:transmembrane transporter activity"/>
    <property type="evidence" value="ECO:0007669"/>
    <property type="project" value="InterPro"/>
</dbReference>
<evidence type="ECO:0000259" key="8">
    <source>
        <dbReference type="Pfam" id="PF25893"/>
    </source>
</evidence>
<keyword evidence="7" id="KW-0732">Signal</keyword>
<keyword evidence="3" id="KW-0862">Zinc</keyword>
<dbReference type="GO" id="GO:0016020">
    <property type="term" value="C:membrane"/>
    <property type="evidence" value="ECO:0007669"/>
    <property type="project" value="InterPro"/>
</dbReference>
<feature type="compositionally biased region" description="Basic and acidic residues" evidence="6">
    <location>
        <begin position="34"/>
        <end position="81"/>
    </location>
</feature>
<accession>A0A1L3GMK8</accession>
<dbReference type="OrthoDB" id="9806939at2"/>
<comment type="function">
    <text evidence="5">CzcA and CzcB together would act in zinc efflux nearly as effectively as the complete czc efflux system (CzcABC). The CzcB protein is thought to funnel zinc cations to the CzcA transport protein.</text>
</comment>
<evidence type="ECO:0000256" key="2">
    <source>
        <dbReference type="ARBA" id="ARBA00022448"/>
    </source>
</evidence>
<feature type="domain" description="CusB-like beta-barrel" evidence="9">
    <location>
        <begin position="284"/>
        <end position="358"/>
    </location>
</feature>
<dbReference type="Pfam" id="PF25975">
    <property type="entry name" value="CzcB_C"/>
    <property type="match status" value="1"/>
</dbReference>
<dbReference type="AlphaFoldDB" id="A0A1L3GMK8"/>
<keyword evidence="4" id="KW-0105">Cadmium resistance</keyword>
<evidence type="ECO:0000256" key="1">
    <source>
        <dbReference type="ARBA" id="ARBA00009477"/>
    </source>
</evidence>
<dbReference type="EMBL" id="CP015519">
    <property type="protein sequence ID" value="APG27164.1"/>
    <property type="molecule type" value="Genomic_DNA"/>
</dbReference>
<dbReference type="Proteomes" id="UP000182517">
    <property type="component" value="Chromosome"/>
</dbReference>
<dbReference type="GO" id="GO:0030288">
    <property type="term" value="C:outer membrane-bounded periplasmic space"/>
    <property type="evidence" value="ECO:0007669"/>
    <property type="project" value="TreeGrafter"/>
</dbReference>
<evidence type="ECO:0000256" key="4">
    <source>
        <dbReference type="ARBA" id="ARBA00043263"/>
    </source>
</evidence>
<gene>
    <name evidence="12" type="ORF">A7E78_04525</name>
</gene>
<dbReference type="GO" id="GO:0060003">
    <property type="term" value="P:copper ion export"/>
    <property type="evidence" value="ECO:0007669"/>
    <property type="project" value="TreeGrafter"/>
</dbReference>
<dbReference type="Gene3D" id="2.40.30.170">
    <property type="match status" value="1"/>
</dbReference>
<feature type="signal peptide" evidence="7">
    <location>
        <begin position="1"/>
        <end position="17"/>
    </location>
</feature>
<feature type="region of interest" description="Disordered" evidence="6">
    <location>
        <begin position="34"/>
        <end position="90"/>
    </location>
</feature>
<dbReference type="FunFam" id="2.40.30.170:FF:000010">
    <property type="entry name" value="Efflux RND transporter periplasmic adaptor subunit"/>
    <property type="match status" value="1"/>
</dbReference>
<dbReference type="Pfam" id="PF25893">
    <property type="entry name" value="HH_CzcB"/>
    <property type="match status" value="1"/>
</dbReference>
<dbReference type="InterPro" id="IPR058792">
    <property type="entry name" value="Beta-barrel_RND_2"/>
</dbReference>
<dbReference type="InterPro" id="IPR058648">
    <property type="entry name" value="HH_CzcB-like"/>
</dbReference>
<keyword evidence="13" id="KW-1185">Reference proteome</keyword>
<protein>
    <submittedName>
        <fullName evidence="12">Uncharacterized protein</fullName>
    </submittedName>
</protein>
<dbReference type="InterPro" id="IPR006143">
    <property type="entry name" value="RND_pump_MFP"/>
</dbReference>
<proteinExistence type="inferred from homology"/>
<dbReference type="RefSeq" id="WP_072283126.1">
    <property type="nucleotide sequence ID" value="NZ_CP015519.1"/>
</dbReference>
<dbReference type="SUPFAM" id="SSF111369">
    <property type="entry name" value="HlyD-like secretion proteins"/>
    <property type="match status" value="1"/>
</dbReference>
<dbReference type="InterPro" id="IPR051909">
    <property type="entry name" value="MFP_Cation_Efflux"/>
</dbReference>
<organism evidence="12 13">
    <name type="scientific">Syntrophotalea acetylenivorans</name>
    <dbReference type="NCBI Taxonomy" id="1842532"/>
    <lineage>
        <taxon>Bacteria</taxon>
        <taxon>Pseudomonadati</taxon>
        <taxon>Thermodesulfobacteriota</taxon>
        <taxon>Desulfuromonadia</taxon>
        <taxon>Desulfuromonadales</taxon>
        <taxon>Syntrophotaleaceae</taxon>
        <taxon>Syntrophotalea</taxon>
    </lineage>
</organism>
<dbReference type="InterPro" id="IPR058649">
    <property type="entry name" value="CzcB_C"/>
</dbReference>
<reference evidence="12 13" key="1">
    <citation type="journal article" date="2017" name="Genome Announc.">
        <title>Complete Genome Sequences of Two Acetylene-Fermenting Pelobacter acetylenicus Strains.</title>
        <authorList>
            <person name="Sutton J.M."/>
            <person name="Baesman S.M."/>
            <person name="Fierst J.L."/>
            <person name="Poret-Peterson A.T."/>
            <person name="Oremland R.S."/>
            <person name="Dunlap D.S."/>
            <person name="Akob D.M."/>
        </authorList>
    </citation>
    <scope>NUCLEOTIDE SEQUENCE [LARGE SCALE GENOMIC DNA]</scope>
    <source>
        <strain evidence="12 13">SFB93</strain>
    </source>
</reference>
<evidence type="ECO:0000313" key="13">
    <source>
        <dbReference type="Proteomes" id="UP000182517"/>
    </source>
</evidence>
<dbReference type="GO" id="GO:0046914">
    <property type="term" value="F:transition metal ion binding"/>
    <property type="evidence" value="ECO:0007669"/>
    <property type="project" value="TreeGrafter"/>
</dbReference>
<dbReference type="Gene3D" id="2.40.420.20">
    <property type="match status" value="1"/>
</dbReference>
<sequence>MKTRPLIITAFFVGALAFGTTTWWPTLAVGQAETSHDHENHGKEKHQENLSAKKNEDDHAEPDHSTHQEEQDGHEKDRGNEGDEEHGEDVVSLSAAELKEFGIELAIASTGPLDQYAELPGEIVLNADRLAHVAPRVAGIVREAKKSLGDSVKAGDVMAVIESRELADAKADYLAASERRNLAGANFKREERLWEKKVTSEQEYLDARQGLAEARIELNSAKQKLHALGFSDTYLKKLPRHPDATYTRYEIRAPFAGTIIEKHLTLGESVNEDSETFTIADLSSVWVDINVYQKDLAQIRKGQTVVIQVGHGIPEETGEIAWVGPLVGEATRTAKARVVLANPDGTLRPGLFVTAQVAVANTPAGIVVPKSALQTVEDRTVVFVQDEDGFEPRPVQTGRESATQVEILSGLEAGQSFVSKGAFTLKAQLSKGAFGDGHNH</sequence>
<evidence type="ECO:0000256" key="7">
    <source>
        <dbReference type="SAM" id="SignalP"/>
    </source>
</evidence>